<proteinExistence type="predicted"/>
<dbReference type="Proteomes" id="UP000765509">
    <property type="component" value="Unassembled WGS sequence"/>
</dbReference>
<evidence type="ECO:0000313" key="2">
    <source>
        <dbReference type="Proteomes" id="UP000765509"/>
    </source>
</evidence>
<organism evidence="1 2">
    <name type="scientific">Austropuccinia psidii MF-1</name>
    <dbReference type="NCBI Taxonomy" id="1389203"/>
    <lineage>
        <taxon>Eukaryota</taxon>
        <taxon>Fungi</taxon>
        <taxon>Dikarya</taxon>
        <taxon>Basidiomycota</taxon>
        <taxon>Pucciniomycotina</taxon>
        <taxon>Pucciniomycetes</taxon>
        <taxon>Pucciniales</taxon>
        <taxon>Sphaerophragmiaceae</taxon>
        <taxon>Austropuccinia</taxon>
    </lineage>
</organism>
<protein>
    <submittedName>
        <fullName evidence="1">Uncharacterized protein</fullName>
    </submittedName>
</protein>
<name>A0A9Q3PLM7_9BASI</name>
<comment type="caution">
    <text evidence="1">The sequence shown here is derived from an EMBL/GenBank/DDBJ whole genome shotgun (WGS) entry which is preliminary data.</text>
</comment>
<keyword evidence="2" id="KW-1185">Reference proteome</keyword>
<dbReference type="EMBL" id="AVOT02076696">
    <property type="protein sequence ID" value="MBW0564996.1"/>
    <property type="molecule type" value="Genomic_DNA"/>
</dbReference>
<reference evidence="1" key="1">
    <citation type="submission" date="2021-03" db="EMBL/GenBank/DDBJ databases">
        <title>Draft genome sequence of rust myrtle Austropuccinia psidii MF-1, a brazilian biotype.</title>
        <authorList>
            <person name="Quecine M.C."/>
            <person name="Pachon D.M.R."/>
            <person name="Bonatelli M.L."/>
            <person name="Correr F.H."/>
            <person name="Franceschini L.M."/>
            <person name="Leite T.F."/>
            <person name="Margarido G.R.A."/>
            <person name="Almeida C.A."/>
            <person name="Ferrarezi J.A."/>
            <person name="Labate C.A."/>
        </authorList>
    </citation>
    <scope>NUCLEOTIDE SEQUENCE</scope>
    <source>
        <strain evidence="1">MF-1</strain>
    </source>
</reference>
<evidence type="ECO:0000313" key="1">
    <source>
        <dbReference type="EMBL" id="MBW0564996.1"/>
    </source>
</evidence>
<dbReference type="AlphaFoldDB" id="A0A9Q3PLM7"/>
<accession>A0A9Q3PLM7</accession>
<gene>
    <name evidence="1" type="ORF">O181_104711</name>
</gene>
<sequence length="151" mass="17524">MLRWQIAIQEYRGNMTTVHKEGNINKNADGLSRWALATTTDNPAYVPLEAEPQIPIEGINRTDIGTELFEEVREAYKLDKNCHILTSLLYKDFKDTSLINALDEFWKKSYSEGRFHLFDGIIYHRTKNSCVMTLCSRFPIKTILHECHDSI</sequence>